<comment type="caution">
    <text evidence="2">Lacks conserved residue(s) required for the propagation of feature annotation.</text>
</comment>
<dbReference type="SUPFAM" id="SSF55874">
    <property type="entry name" value="ATPase domain of HSP90 chaperone/DNA topoisomerase II/histidine kinase"/>
    <property type="match status" value="1"/>
</dbReference>
<dbReference type="Gene3D" id="3.30.565.10">
    <property type="entry name" value="Histidine kinase-like ATPase, C-terminal domain"/>
    <property type="match status" value="1"/>
</dbReference>
<accession>A0ABS3D3J2</accession>
<dbReference type="Proteomes" id="UP000663992">
    <property type="component" value="Unassembled WGS sequence"/>
</dbReference>
<evidence type="ECO:0000259" key="3">
    <source>
        <dbReference type="PROSITE" id="PS50110"/>
    </source>
</evidence>
<protein>
    <submittedName>
        <fullName evidence="4">Response regulator</fullName>
    </submittedName>
</protein>
<dbReference type="PANTHER" id="PTHR44591:SF18">
    <property type="entry name" value="REGULATORY PROTEIN"/>
    <property type="match status" value="1"/>
</dbReference>
<dbReference type="InterPro" id="IPR050595">
    <property type="entry name" value="Bact_response_regulator"/>
</dbReference>
<dbReference type="SUPFAM" id="SSF52172">
    <property type="entry name" value="CheY-like"/>
    <property type="match status" value="1"/>
</dbReference>
<name>A0ABS3D3J2_9ALTE</name>
<reference evidence="4 5" key="1">
    <citation type="submission" date="2021-03" db="EMBL/GenBank/DDBJ databases">
        <title>novel species isolated from a fishpond in China.</title>
        <authorList>
            <person name="Lu H."/>
            <person name="Cai Z."/>
        </authorList>
    </citation>
    <scope>NUCLEOTIDE SEQUENCE [LARGE SCALE GENOMIC DNA]</scope>
    <source>
        <strain evidence="4 5">Y57</strain>
    </source>
</reference>
<dbReference type="InterPro" id="IPR011006">
    <property type="entry name" value="CheY-like_superfamily"/>
</dbReference>
<feature type="non-terminal residue" evidence="4">
    <location>
        <position position="1"/>
    </location>
</feature>
<dbReference type="EMBL" id="JAFKCS010000509">
    <property type="protein sequence ID" value="MBN7823226.1"/>
    <property type="molecule type" value="Genomic_DNA"/>
</dbReference>
<evidence type="ECO:0000313" key="5">
    <source>
        <dbReference type="Proteomes" id="UP000663992"/>
    </source>
</evidence>
<organism evidence="4 5">
    <name type="scientific">Bowmanella yangjiangensis</name>
    <dbReference type="NCBI Taxonomy" id="2811230"/>
    <lineage>
        <taxon>Bacteria</taxon>
        <taxon>Pseudomonadati</taxon>
        <taxon>Pseudomonadota</taxon>
        <taxon>Gammaproteobacteria</taxon>
        <taxon>Alteromonadales</taxon>
        <taxon>Alteromonadaceae</taxon>
        <taxon>Bowmanella</taxon>
    </lineage>
</organism>
<gene>
    <name evidence="4" type="ORF">J0A65_25400</name>
</gene>
<dbReference type="Pfam" id="PF00072">
    <property type="entry name" value="Response_reg"/>
    <property type="match status" value="1"/>
</dbReference>
<keyword evidence="1" id="KW-0597">Phosphoprotein</keyword>
<dbReference type="SMART" id="SM00448">
    <property type="entry name" value="REC"/>
    <property type="match status" value="1"/>
</dbReference>
<dbReference type="RefSeq" id="WP_206596995.1">
    <property type="nucleotide sequence ID" value="NZ_JAFKCS010000509.1"/>
</dbReference>
<dbReference type="InterPro" id="IPR036890">
    <property type="entry name" value="HATPase_C_sf"/>
</dbReference>
<dbReference type="InterPro" id="IPR001789">
    <property type="entry name" value="Sig_transdc_resp-reg_receiver"/>
</dbReference>
<keyword evidence="5" id="KW-1185">Reference proteome</keyword>
<feature type="domain" description="Response regulatory" evidence="3">
    <location>
        <begin position="54"/>
        <end position="165"/>
    </location>
</feature>
<evidence type="ECO:0000256" key="2">
    <source>
        <dbReference type="PROSITE-ProRule" id="PRU00169"/>
    </source>
</evidence>
<evidence type="ECO:0000313" key="4">
    <source>
        <dbReference type="EMBL" id="MBN7823226.1"/>
    </source>
</evidence>
<comment type="caution">
    <text evidence="4">The sequence shown here is derived from an EMBL/GenBank/DDBJ whole genome shotgun (WGS) entry which is preliminary data.</text>
</comment>
<proteinExistence type="predicted"/>
<dbReference type="Gene3D" id="3.40.50.2300">
    <property type="match status" value="1"/>
</dbReference>
<dbReference type="PROSITE" id="PS50110">
    <property type="entry name" value="RESPONSE_REGULATORY"/>
    <property type="match status" value="1"/>
</dbReference>
<dbReference type="PANTHER" id="PTHR44591">
    <property type="entry name" value="STRESS RESPONSE REGULATOR PROTEIN 1"/>
    <property type="match status" value="1"/>
</dbReference>
<evidence type="ECO:0000256" key="1">
    <source>
        <dbReference type="ARBA" id="ARBA00022553"/>
    </source>
</evidence>
<sequence>GIGLSLCKEYAALMNGEMGLESQPEQGSRFWISLPRYRESERTATEQPHKARARVYHGDLDERNRELVSLALSDSDLLQFDDGRELLTALRAQRPDVLLLSVDMHGLDGRELLRTLHQSPELADLPVVLLSREDQLEELVGLGVSALLAVPIDPNELYQLVRDLTGQEAPHAL</sequence>